<keyword evidence="3" id="KW-1185">Reference proteome</keyword>
<proteinExistence type="predicted"/>
<protein>
    <submittedName>
        <fullName evidence="2">Uncharacterized protein</fullName>
    </submittedName>
</protein>
<reference evidence="2" key="1">
    <citation type="journal article" date="2023" name="G3 (Bethesda)">
        <title>A reference genome for the long-term kleptoplast-retaining sea slug Elysia crispata morphotype clarki.</title>
        <authorList>
            <person name="Eastman K.E."/>
            <person name="Pendleton A.L."/>
            <person name="Shaikh M.A."/>
            <person name="Suttiyut T."/>
            <person name="Ogas R."/>
            <person name="Tomko P."/>
            <person name="Gavelis G."/>
            <person name="Widhalm J.R."/>
            <person name="Wisecaver J.H."/>
        </authorList>
    </citation>
    <scope>NUCLEOTIDE SEQUENCE</scope>
    <source>
        <strain evidence="2">ECLA1</strain>
    </source>
</reference>
<dbReference type="Proteomes" id="UP001283361">
    <property type="component" value="Unassembled WGS sequence"/>
</dbReference>
<dbReference type="EMBL" id="JAWDGP010000265">
    <property type="protein sequence ID" value="KAK3802147.1"/>
    <property type="molecule type" value="Genomic_DNA"/>
</dbReference>
<feature type="compositionally biased region" description="Basic and acidic residues" evidence="1">
    <location>
        <begin position="9"/>
        <end position="25"/>
    </location>
</feature>
<evidence type="ECO:0000256" key="1">
    <source>
        <dbReference type="SAM" id="MobiDB-lite"/>
    </source>
</evidence>
<feature type="region of interest" description="Disordered" evidence="1">
    <location>
        <begin position="1"/>
        <end position="43"/>
    </location>
</feature>
<dbReference type="AlphaFoldDB" id="A0AAE1B9P6"/>
<evidence type="ECO:0000313" key="2">
    <source>
        <dbReference type="EMBL" id="KAK3802147.1"/>
    </source>
</evidence>
<evidence type="ECO:0000313" key="3">
    <source>
        <dbReference type="Proteomes" id="UP001283361"/>
    </source>
</evidence>
<sequence length="95" mass="10499">MRYRGRFRSSCEEDPRPIEEKKKAEGPSSRYLDTPGRRMKEGKDRTIRTVRTLSVAVFLGMDIAVRTLSVAVGLGMDIAVRTLSVAVGLGMDIAV</sequence>
<gene>
    <name evidence="2" type="ORF">RRG08_050033</name>
</gene>
<accession>A0AAE1B9P6</accession>
<comment type="caution">
    <text evidence="2">The sequence shown here is derived from an EMBL/GenBank/DDBJ whole genome shotgun (WGS) entry which is preliminary data.</text>
</comment>
<organism evidence="2 3">
    <name type="scientific">Elysia crispata</name>
    <name type="common">lettuce slug</name>
    <dbReference type="NCBI Taxonomy" id="231223"/>
    <lineage>
        <taxon>Eukaryota</taxon>
        <taxon>Metazoa</taxon>
        <taxon>Spiralia</taxon>
        <taxon>Lophotrochozoa</taxon>
        <taxon>Mollusca</taxon>
        <taxon>Gastropoda</taxon>
        <taxon>Heterobranchia</taxon>
        <taxon>Euthyneura</taxon>
        <taxon>Panpulmonata</taxon>
        <taxon>Sacoglossa</taxon>
        <taxon>Placobranchoidea</taxon>
        <taxon>Plakobranchidae</taxon>
        <taxon>Elysia</taxon>
    </lineage>
</organism>
<name>A0AAE1B9P6_9GAST</name>